<accession>A0A8T0PDU6</accession>
<evidence type="ECO:0000313" key="2">
    <source>
        <dbReference type="Proteomes" id="UP000823388"/>
    </source>
</evidence>
<proteinExistence type="predicted"/>
<gene>
    <name evidence="1" type="ORF">PVAP13_8NG295972</name>
</gene>
<dbReference type="EMBL" id="CM029052">
    <property type="protein sequence ID" value="KAG2559185.1"/>
    <property type="molecule type" value="Genomic_DNA"/>
</dbReference>
<dbReference type="Proteomes" id="UP000823388">
    <property type="component" value="Chromosome 8N"/>
</dbReference>
<protein>
    <submittedName>
        <fullName evidence="1">Uncharacterized protein</fullName>
    </submittedName>
</protein>
<comment type="caution">
    <text evidence="1">The sequence shown here is derived from an EMBL/GenBank/DDBJ whole genome shotgun (WGS) entry which is preliminary data.</text>
</comment>
<name>A0A8T0PDU6_PANVG</name>
<keyword evidence="2" id="KW-1185">Reference proteome</keyword>
<dbReference type="AlphaFoldDB" id="A0A8T0PDU6"/>
<reference evidence="1" key="1">
    <citation type="submission" date="2020-05" db="EMBL/GenBank/DDBJ databases">
        <title>WGS assembly of Panicum virgatum.</title>
        <authorList>
            <person name="Lovell J.T."/>
            <person name="Jenkins J."/>
            <person name="Shu S."/>
            <person name="Juenger T.E."/>
            <person name="Schmutz J."/>
        </authorList>
    </citation>
    <scope>NUCLEOTIDE SEQUENCE</scope>
    <source>
        <strain evidence="1">AP13</strain>
    </source>
</reference>
<sequence length="45" mass="5144">MYPKQHSIAQYIILGKYTNSTSCNKVAKCFTTLMPTESRARRASF</sequence>
<organism evidence="1 2">
    <name type="scientific">Panicum virgatum</name>
    <name type="common">Blackwell switchgrass</name>
    <dbReference type="NCBI Taxonomy" id="38727"/>
    <lineage>
        <taxon>Eukaryota</taxon>
        <taxon>Viridiplantae</taxon>
        <taxon>Streptophyta</taxon>
        <taxon>Embryophyta</taxon>
        <taxon>Tracheophyta</taxon>
        <taxon>Spermatophyta</taxon>
        <taxon>Magnoliopsida</taxon>
        <taxon>Liliopsida</taxon>
        <taxon>Poales</taxon>
        <taxon>Poaceae</taxon>
        <taxon>PACMAD clade</taxon>
        <taxon>Panicoideae</taxon>
        <taxon>Panicodae</taxon>
        <taxon>Paniceae</taxon>
        <taxon>Panicinae</taxon>
        <taxon>Panicum</taxon>
        <taxon>Panicum sect. Hiantes</taxon>
    </lineage>
</organism>
<evidence type="ECO:0000313" key="1">
    <source>
        <dbReference type="EMBL" id="KAG2559185.1"/>
    </source>
</evidence>